<dbReference type="InterPro" id="IPR051799">
    <property type="entry name" value="NADH_flavin_oxidoreductase"/>
</dbReference>
<sequence>MVVQRLSCLPTSNAAEILGEKLIFPTSGRSASNRFLKAALTERTLSWDVNNRKNCGIPHQGLFNLYEKWGRGGFGMILTGNVMVCPNHLESAGNGIINESIDSPERRNAFKKWAKAMKTSGSLAIVQLSHGGRQTPFAVNPTPFSASDVQLTAVNRGSGFGRPIPLSKEQIYENVIKNFVYAAKYCYEAGFDGVQLHAAHGYLLAQFCSPTTNQRTDEYGGTVENRARIIFEIYEAIRREIPADTKFIVGIKLNSIEFQNKGMSNDDARVIASRLEEVGFDFIELSGGTIEKFAFAHLRDSTREREAFFLEFAGEIKKQLSKTIVYLTGGFRTAYWMERAVADGFTDGIGLGRPITAEPDLPLKILSGAADAAADSLLDQNDFRITNLASNTQMYQAGLTTIDGKVFTHGIMDLSNSAVAEKYKQAAATYVEKITNLALQGTAVNGVLEL</sequence>
<name>A0AA39GZV3_9BILA</name>
<proteinExistence type="predicted"/>
<dbReference type="Proteomes" id="UP001175271">
    <property type="component" value="Unassembled WGS sequence"/>
</dbReference>
<evidence type="ECO:0000313" key="4">
    <source>
        <dbReference type="EMBL" id="KAK0396607.1"/>
    </source>
</evidence>
<evidence type="ECO:0000259" key="3">
    <source>
        <dbReference type="Pfam" id="PF00724"/>
    </source>
</evidence>
<dbReference type="PANTHER" id="PTHR43656:SF5">
    <property type="entry name" value="NADH:FLAVIN OXIDOREDUCTASE_NADH OXIDASE N-TERMINAL DOMAIN-CONTAINING PROTEIN"/>
    <property type="match status" value="1"/>
</dbReference>
<dbReference type="Gene3D" id="3.20.20.70">
    <property type="entry name" value="Aldolase class I"/>
    <property type="match status" value="1"/>
</dbReference>
<feature type="domain" description="NADH:flavin oxidoreductase/NADH oxidase N-terminal" evidence="3">
    <location>
        <begin position="65"/>
        <end position="370"/>
    </location>
</feature>
<accession>A0AA39GZV3</accession>
<dbReference type="InterPro" id="IPR001155">
    <property type="entry name" value="OxRdtase_FMN_N"/>
</dbReference>
<dbReference type="Pfam" id="PF00724">
    <property type="entry name" value="Oxidored_FMN"/>
    <property type="match status" value="1"/>
</dbReference>
<dbReference type="InterPro" id="IPR013785">
    <property type="entry name" value="Aldolase_TIM"/>
</dbReference>
<dbReference type="GO" id="GO:0010181">
    <property type="term" value="F:FMN binding"/>
    <property type="evidence" value="ECO:0007669"/>
    <property type="project" value="InterPro"/>
</dbReference>
<organism evidence="4 5">
    <name type="scientific">Steinernema hermaphroditum</name>
    <dbReference type="NCBI Taxonomy" id="289476"/>
    <lineage>
        <taxon>Eukaryota</taxon>
        <taxon>Metazoa</taxon>
        <taxon>Ecdysozoa</taxon>
        <taxon>Nematoda</taxon>
        <taxon>Chromadorea</taxon>
        <taxon>Rhabditida</taxon>
        <taxon>Tylenchina</taxon>
        <taxon>Panagrolaimomorpha</taxon>
        <taxon>Strongyloidoidea</taxon>
        <taxon>Steinernematidae</taxon>
        <taxon>Steinernema</taxon>
    </lineage>
</organism>
<dbReference type="GO" id="GO:0016491">
    <property type="term" value="F:oxidoreductase activity"/>
    <property type="evidence" value="ECO:0007669"/>
    <property type="project" value="UniProtKB-KW"/>
</dbReference>
<keyword evidence="2" id="KW-0560">Oxidoreductase</keyword>
<dbReference type="SUPFAM" id="SSF51395">
    <property type="entry name" value="FMN-linked oxidoreductases"/>
    <property type="match status" value="1"/>
</dbReference>
<dbReference type="EMBL" id="JAUCMV010000005">
    <property type="protein sequence ID" value="KAK0396607.1"/>
    <property type="molecule type" value="Genomic_DNA"/>
</dbReference>
<evidence type="ECO:0000313" key="5">
    <source>
        <dbReference type="Proteomes" id="UP001175271"/>
    </source>
</evidence>
<dbReference type="CDD" id="cd04733">
    <property type="entry name" value="OYE_like_2_FMN"/>
    <property type="match status" value="1"/>
</dbReference>
<comment type="caution">
    <text evidence="4">The sequence shown here is derived from an EMBL/GenBank/DDBJ whole genome shotgun (WGS) entry which is preliminary data.</text>
</comment>
<dbReference type="PANTHER" id="PTHR43656">
    <property type="entry name" value="BINDING OXIDOREDUCTASE, PUTATIVE (AFU_ORTHOLOGUE AFUA_2G08260)-RELATED"/>
    <property type="match status" value="1"/>
</dbReference>
<protein>
    <recommendedName>
        <fullName evidence="3">NADH:flavin oxidoreductase/NADH oxidase N-terminal domain-containing protein</fullName>
    </recommendedName>
</protein>
<evidence type="ECO:0000256" key="1">
    <source>
        <dbReference type="ARBA" id="ARBA00022630"/>
    </source>
</evidence>
<evidence type="ECO:0000256" key="2">
    <source>
        <dbReference type="ARBA" id="ARBA00023002"/>
    </source>
</evidence>
<keyword evidence="5" id="KW-1185">Reference proteome</keyword>
<reference evidence="4" key="1">
    <citation type="submission" date="2023-06" db="EMBL/GenBank/DDBJ databases">
        <title>Genomic analysis of the entomopathogenic nematode Steinernema hermaphroditum.</title>
        <authorList>
            <person name="Schwarz E.M."/>
            <person name="Heppert J.K."/>
            <person name="Baniya A."/>
            <person name="Schwartz H.T."/>
            <person name="Tan C.-H."/>
            <person name="Antoshechkin I."/>
            <person name="Sternberg P.W."/>
            <person name="Goodrich-Blair H."/>
            <person name="Dillman A.R."/>
        </authorList>
    </citation>
    <scope>NUCLEOTIDE SEQUENCE</scope>
    <source>
        <strain evidence="4">PS9179</strain>
        <tissue evidence="4">Whole animal</tissue>
    </source>
</reference>
<dbReference type="AlphaFoldDB" id="A0AA39GZV3"/>
<keyword evidence="1" id="KW-0285">Flavoprotein</keyword>
<gene>
    <name evidence="4" type="ORF">QR680_001782</name>
</gene>